<feature type="region of interest" description="Disordered" evidence="8">
    <location>
        <begin position="1"/>
        <end position="39"/>
    </location>
</feature>
<dbReference type="InParanoid" id="A0A401H3Y0"/>
<dbReference type="PANTHER" id="PTHR12346">
    <property type="entry name" value="SIN3B-RELATED"/>
    <property type="match status" value="1"/>
</dbReference>
<accession>A0A401H3Y0</accession>
<dbReference type="AlphaFoldDB" id="A0A401H3Y0"/>
<dbReference type="EMBL" id="BFAD01000015">
    <property type="protein sequence ID" value="GBE89138.1"/>
    <property type="molecule type" value="Genomic_DNA"/>
</dbReference>
<keyword evidence="6 7" id="KW-0539">Nucleus</keyword>
<feature type="region of interest" description="Disordered" evidence="8">
    <location>
        <begin position="275"/>
        <end position="386"/>
    </location>
</feature>
<feature type="region of interest" description="Disordered" evidence="8">
    <location>
        <begin position="1193"/>
        <end position="1216"/>
    </location>
</feature>
<dbReference type="GO" id="GO:0003714">
    <property type="term" value="F:transcription corepressor activity"/>
    <property type="evidence" value="ECO:0007669"/>
    <property type="project" value="InterPro"/>
</dbReference>
<keyword evidence="3" id="KW-0677">Repeat</keyword>
<name>A0A401H3Y0_9APHY</name>
<evidence type="ECO:0000256" key="1">
    <source>
        <dbReference type="ARBA" id="ARBA00004123"/>
    </source>
</evidence>
<dbReference type="SMART" id="SM00761">
    <property type="entry name" value="HDAC_interact"/>
    <property type="match status" value="1"/>
</dbReference>
<evidence type="ECO:0000313" key="11">
    <source>
        <dbReference type="Proteomes" id="UP000287166"/>
    </source>
</evidence>
<gene>
    <name evidence="10" type="ORF">SCP_1501440</name>
</gene>
<evidence type="ECO:0000256" key="5">
    <source>
        <dbReference type="ARBA" id="ARBA00023163"/>
    </source>
</evidence>
<evidence type="ECO:0000313" key="10">
    <source>
        <dbReference type="EMBL" id="GBE89138.1"/>
    </source>
</evidence>
<dbReference type="InterPro" id="IPR039774">
    <property type="entry name" value="Sin3-like"/>
</dbReference>
<evidence type="ECO:0000256" key="2">
    <source>
        <dbReference type="ARBA" id="ARBA00022491"/>
    </source>
</evidence>
<keyword evidence="2" id="KW-0678">Repressor</keyword>
<dbReference type="Pfam" id="PF02671">
    <property type="entry name" value="PAH"/>
    <property type="match status" value="3"/>
</dbReference>
<evidence type="ECO:0000256" key="6">
    <source>
        <dbReference type="ARBA" id="ARBA00023242"/>
    </source>
</evidence>
<dbReference type="InterPro" id="IPR031693">
    <property type="entry name" value="Sin3_C"/>
</dbReference>
<dbReference type="PROSITE" id="PS51477">
    <property type="entry name" value="PAH"/>
    <property type="match status" value="2"/>
</dbReference>
<dbReference type="RefSeq" id="XP_027620051.1">
    <property type="nucleotide sequence ID" value="XM_027764250.1"/>
</dbReference>
<comment type="caution">
    <text evidence="10">The sequence shown here is derived from an EMBL/GenBank/DDBJ whole genome shotgun (WGS) entry which is preliminary data.</text>
</comment>
<dbReference type="OrthoDB" id="10265969at2759"/>
<feature type="compositionally biased region" description="Polar residues" evidence="8">
    <location>
        <begin position="836"/>
        <end position="852"/>
    </location>
</feature>
<dbReference type="GeneID" id="38786055"/>
<dbReference type="InterPro" id="IPR003822">
    <property type="entry name" value="PAH"/>
</dbReference>
<keyword evidence="5" id="KW-0804">Transcription</keyword>
<sequence length="1216" mass="136977">MPDPEDVVPTAPHPLEERVAQPRQSNEAVAESFTEDPGHLVGLPQERPLNVTDALSYLDSVKMQFQERPDVYNHFLDIMKDFKGQLIDTPGVIERVSNLFHGHPALIQGFNTFLPAGYRIECTTDTQNPNFITVTTPAGTTTQATDGTFMFGDSATTVVASSVRSPSATPVPSVNLEPALSYVQRVKARYLGEPERYKKFLEVLSDKSGMPDDVRDPNRESWSVAILSARCAQGDVVARVGRLFYDAPDLMKDFVEFLPDKHMQEIELARLAEEERRVATPVSEAKVPAKRKAESTSSTVPQKRKRKPVEKEKEREKDKDKESIAIAKTSSSKAKKGRSQVEPSSPRHAVIPPSPRRSHVHSHHFAPPVPIPPPAPEPSAPLTPTDSAHFFDRVKRALDSRETYNEFLKLVNLFAQDIIDIPRLVHQSRSYLGDGELMAQFREILGYDEQQERYAAGADVYSWPMTSLDRPSRNQLNLRYGSYRKLPDSEINVKCAGRDEMCRSVLNDEWVSQPTFASEDSGFLAHKKNVYEEALHRSEEERHEYDFHIEAIHRTIQMLEPLNNKIAQLSPDERNSFKLKPNFGGAGKAIHQRVVKKIYGKELGVEVYQAMQDVPALAIPVVLTRLKQKHEEWKRAQREWNKVWREVDARNYHKSLDHQGITFKAADKKAITARALVNQIEVARDEQMAKRASLIDPLFARLRPHHQLEFVVDDISVLQDAVKLTLTFLDRTQGQIAFGDRKKIETFLRAFIPLFFVLDPVLFNGSLVPHQEAATDSDMDLESTADDAEFAGSSSGSRSGRNSRKPAGGSSGDLRKKLLKSEQAKSSRRTRAQDAASPSVSRRTSPAMSETMQVEGDDAQSTTPANRREDSLQIDPPPARRRGRYMFYTNTTFYVVLRLLEILYSRLHLFKTIAKEIADSSTITTTPNPVMVQLGILNDIGKLGDKRQEAVHYYDFMLESCEKLFDNELELHVFEDQMRYMFGTKHSYKIITVDKLVGAIIKQVQLVLSDIKSQELFDLLRRERDIISPTTQDLLNCRHNTEKVLGPDENLFRIDWIPESKTVTMQLLGKDDSSFDDAEVLTGRWQAYVDSFISPEPTAGVPTVSAPRRSFLRRSKLPPAPEDARPYIVARGGLGIKVCVRTYRLFFDARSEDILFRFPSTQESEASRAKLEAATVRRKKWLEKLAAVPKADDSTTVAGAAATQPPVVNGIAGGPS</sequence>
<keyword evidence="4" id="KW-0805">Transcription regulation</keyword>
<feature type="domain" description="Histone deacetylase interacting" evidence="9">
    <location>
        <begin position="477"/>
        <end position="576"/>
    </location>
</feature>
<dbReference type="Proteomes" id="UP000287166">
    <property type="component" value="Unassembled WGS sequence"/>
</dbReference>
<dbReference type="Pfam" id="PF08295">
    <property type="entry name" value="Sin3_corepress"/>
    <property type="match status" value="1"/>
</dbReference>
<keyword evidence="11" id="KW-1185">Reference proteome</keyword>
<proteinExistence type="predicted"/>
<feature type="compositionally biased region" description="Basic and acidic residues" evidence="8">
    <location>
        <begin position="309"/>
        <end position="323"/>
    </location>
</feature>
<dbReference type="Gene3D" id="1.20.1160.11">
    <property type="entry name" value="Paired amphipathic helix"/>
    <property type="match status" value="3"/>
</dbReference>
<organism evidence="10 11">
    <name type="scientific">Sparassis crispa</name>
    <dbReference type="NCBI Taxonomy" id="139825"/>
    <lineage>
        <taxon>Eukaryota</taxon>
        <taxon>Fungi</taxon>
        <taxon>Dikarya</taxon>
        <taxon>Basidiomycota</taxon>
        <taxon>Agaricomycotina</taxon>
        <taxon>Agaricomycetes</taxon>
        <taxon>Polyporales</taxon>
        <taxon>Sparassidaceae</taxon>
        <taxon>Sparassis</taxon>
    </lineage>
</organism>
<evidence type="ECO:0000259" key="9">
    <source>
        <dbReference type="SMART" id="SM00761"/>
    </source>
</evidence>
<evidence type="ECO:0000256" key="7">
    <source>
        <dbReference type="PROSITE-ProRule" id="PRU00810"/>
    </source>
</evidence>
<dbReference type="InterPro" id="IPR036600">
    <property type="entry name" value="PAH_sf"/>
</dbReference>
<dbReference type="SUPFAM" id="SSF47762">
    <property type="entry name" value="PAH2 domain"/>
    <property type="match status" value="3"/>
</dbReference>
<dbReference type="FunFam" id="1.20.1160.11:FF:000001">
    <property type="entry name" value="Paired amphipathic helix protein Sin3"/>
    <property type="match status" value="1"/>
</dbReference>
<reference evidence="10 11" key="1">
    <citation type="journal article" date="2018" name="Sci. Rep.">
        <title>Genome sequence of the cauliflower mushroom Sparassis crispa (Hanabiratake) and its association with beneficial usage.</title>
        <authorList>
            <person name="Kiyama R."/>
            <person name="Furutani Y."/>
            <person name="Kawaguchi K."/>
            <person name="Nakanishi T."/>
        </authorList>
    </citation>
    <scope>NUCLEOTIDE SEQUENCE [LARGE SCALE GENOMIC DNA]</scope>
</reference>
<feature type="region of interest" description="Disordered" evidence="8">
    <location>
        <begin position="773"/>
        <end position="881"/>
    </location>
</feature>
<dbReference type="PANTHER" id="PTHR12346:SF0">
    <property type="entry name" value="SIN3A, ISOFORM G"/>
    <property type="match status" value="1"/>
</dbReference>
<dbReference type="STRING" id="139825.A0A401H3Y0"/>
<dbReference type="GO" id="GO:0000122">
    <property type="term" value="P:negative regulation of transcription by RNA polymerase II"/>
    <property type="evidence" value="ECO:0007669"/>
    <property type="project" value="TreeGrafter"/>
</dbReference>
<evidence type="ECO:0000256" key="4">
    <source>
        <dbReference type="ARBA" id="ARBA00023015"/>
    </source>
</evidence>
<comment type="subcellular location">
    <subcellularLocation>
        <location evidence="1 7">Nucleus</location>
    </subcellularLocation>
</comment>
<dbReference type="Pfam" id="PF16879">
    <property type="entry name" value="Sin3a_C"/>
    <property type="match status" value="1"/>
</dbReference>
<dbReference type="GO" id="GO:0070822">
    <property type="term" value="C:Sin3-type complex"/>
    <property type="evidence" value="ECO:0007669"/>
    <property type="project" value="TreeGrafter"/>
</dbReference>
<feature type="compositionally biased region" description="Acidic residues" evidence="8">
    <location>
        <begin position="775"/>
        <end position="789"/>
    </location>
</feature>
<feature type="compositionally biased region" description="Pro residues" evidence="8">
    <location>
        <begin position="367"/>
        <end position="381"/>
    </location>
</feature>
<protein>
    <submittedName>
        <fullName evidence="10">Paired amphipathic helix protein</fullName>
    </submittedName>
</protein>
<dbReference type="InterPro" id="IPR013194">
    <property type="entry name" value="HDAC_interact_dom"/>
</dbReference>
<dbReference type="FunFam" id="1.20.1160.11:FF:000002">
    <property type="entry name" value="Paired amphipathic helix protein SIN3"/>
    <property type="match status" value="1"/>
</dbReference>
<feature type="compositionally biased region" description="Basic and acidic residues" evidence="8">
    <location>
        <begin position="813"/>
        <end position="825"/>
    </location>
</feature>
<dbReference type="FunCoup" id="A0A401H3Y0">
    <property type="interactions" value="673"/>
</dbReference>
<evidence type="ECO:0000256" key="8">
    <source>
        <dbReference type="SAM" id="MobiDB-lite"/>
    </source>
</evidence>
<evidence type="ECO:0000256" key="3">
    <source>
        <dbReference type="ARBA" id="ARBA00022737"/>
    </source>
</evidence>